<dbReference type="AlphaFoldDB" id="A0A0A8Y1G1"/>
<organism evidence="1">
    <name type="scientific">Arundo donax</name>
    <name type="common">Giant reed</name>
    <name type="synonym">Donax arundinaceus</name>
    <dbReference type="NCBI Taxonomy" id="35708"/>
    <lineage>
        <taxon>Eukaryota</taxon>
        <taxon>Viridiplantae</taxon>
        <taxon>Streptophyta</taxon>
        <taxon>Embryophyta</taxon>
        <taxon>Tracheophyta</taxon>
        <taxon>Spermatophyta</taxon>
        <taxon>Magnoliopsida</taxon>
        <taxon>Liliopsida</taxon>
        <taxon>Poales</taxon>
        <taxon>Poaceae</taxon>
        <taxon>PACMAD clade</taxon>
        <taxon>Arundinoideae</taxon>
        <taxon>Arundineae</taxon>
        <taxon>Arundo</taxon>
    </lineage>
</organism>
<name>A0A0A8Y1G1_ARUDO</name>
<proteinExistence type="predicted"/>
<protein>
    <submittedName>
        <fullName evidence="1">Uncharacterized protein</fullName>
    </submittedName>
</protein>
<accession>A0A0A8Y1G1</accession>
<evidence type="ECO:0000313" key="1">
    <source>
        <dbReference type="EMBL" id="JAD18898.1"/>
    </source>
</evidence>
<reference evidence="1" key="2">
    <citation type="journal article" date="2015" name="Data Brief">
        <title>Shoot transcriptome of the giant reed, Arundo donax.</title>
        <authorList>
            <person name="Barrero R.A."/>
            <person name="Guerrero F.D."/>
            <person name="Moolhuijzen P."/>
            <person name="Goolsby J.A."/>
            <person name="Tidwell J."/>
            <person name="Bellgard S.E."/>
            <person name="Bellgard M.I."/>
        </authorList>
    </citation>
    <scope>NUCLEOTIDE SEQUENCE</scope>
    <source>
        <tissue evidence="1">Shoot tissue taken approximately 20 cm above the soil surface</tissue>
    </source>
</reference>
<dbReference type="EMBL" id="GBRH01278997">
    <property type="protein sequence ID" value="JAD18898.1"/>
    <property type="molecule type" value="Transcribed_RNA"/>
</dbReference>
<reference evidence="1" key="1">
    <citation type="submission" date="2014-09" db="EMBL/GenBank/DDBJ databases">
        <authorList>
            <person name="Magalhaes I.L.F."/>
            <person name="Oliveira U."/>
            <person name="Santos F.R."/>
            <person name="Vidigal T.H.D.A."/>
            <person name="Brescovit A.D."/>
            <person name="Santos A.J."/>
        </authorList>
    </citation>
    <scope>NUCLEOTIDE SEQUENCE</scope>
    <source>
        <tissue evidence="1">Shoot tissue taken approximately 20 cm above the soil surface</tissue>
    </source>
</reference>
<sequence>MDAKECGNRVYGKVDDITVIVASDL</sequence>